<keyword evidence="3" id="KW-1185">Reference proteome</keyword>
<protein>
    <recommendedName>
        <fullName evidence="1">Heterokaryon incompatibility domain-containing protein</fullName>
    </recommendedName>
</protein>
<organism evidence="2 3">
    <name type="scientific">Cladophialophora chaetospira</name>
    <dbReference type="NCBI Taxonomy" id="386627"/>
    <lineage>
        <taxon>Eukaryota</taxon>
        <taxon>Fungi</taxon>
        <taxon>Dikarya</taxon>
        <taxon>Ascomycota</taxon>
        <taxon>Pezizomycotina</taxon>
        <taxon>Eurotiomycetes</taxon>
        <taxon>Chaetothyriomycetidae</taxon>
        <taxon>Chaetothyriales</taxon>
        <taxon>Herpotrichiellaceae</taxon>
        <taxon>Cladophialophora</taxon>
    </lineage>
</organism>
<proteinExistence type="predicted"/>
<gene>
    <name evidence="2" type="ORF">H2200_008270</name>
</gene>
<dbReference type="AlphaFoldDB" id="A0AA38X5G6"/>
<dbReference type="InterPro" id="IPR010730">
    <property type="entry name" value="HET"/>
</dbReference>
<dbReference type="Proteomes" id="UP001172673">
    <property type="component" value="Unassembled WGS sequence"/>
</dbReference>
<accession>A0AA38X5G6</accession>
<dbReference type="PANTHER" id="PTHR33112">
    <property type="entry name" value="DOMAIN PROTEIN, PUTATIVE-RELATED"/>
    <property type="match status" value="1"/>
</dbReference>
<evidence type="ECO:0000313" key="3">
    <source>
        <dbReference type="Proteomes" id="UP001172673"/>
    </source>
</evidence>
<dbReference type="Pfam" id="PF06985">
    <property type="entry name" value="HET"/>
    <property type="match status" value="1"/>
</dbReference>
<name>A0AA38X5G6_9EURO</name>
<dbReference type="PANTHER" id="PTHR33112:SF16">
    <property type="entry name" value="HETEROKARYON INCOMPATIBILITY DOMAIN-CONTAINING PROTEIN"/>
    <property type="match status" value="1"/>
</dbReference>
<dbReference type="EMBL" id="JAPDRK010000012">
    <property type="protein sequence ID" value="KAJ9607198.1"/>
    <property type="molecule type" value="Genomic_DNA"/>
</dbReference>
<feature type="domain" description="Heterokaryon incompatibility" evidence="1">
    <location>
        <begin position="249"/>
        <end position="403"/>
    </location>
</feature>
<evidence type="ECO:0000259" key="1">
    <source>
        <dbReference type="Pfam" id="PF06985"/>
    </source>
</evidence>
<reference evidence="2" key="1">
    <citation type="submission" date="2022-10" db="EMBL/GenBank/DDBJ databases">
        <title>Culturing micro-colonial fungi from biological soil crusts in the Mojave desert and describing Neophaeococcomyces mojavensis, and introducing the new genera and species Taxawa tesnikishii.</title>
        <authorList>
            <person name="Kurbessoian T."/>
            <person name="Stajich J.E."/>
        </authorList>
    </citation>
    <scope>NUCLEOTIDE SEQUENCE</scope>
    <source>
        <strain evidence="2">TK_41</strain>
    </source>
</reference>
<evidence type="ECO:0000313" key="2">
    <source>
        <dbReference type="EMBL" id="KAJ9607198.1"/>
    </source>
</evidence>
<sequence>MSNNHWIKEPLWTVAEGFAEQNYEEGGDAIALTLYEKMEELFGDEARRNKFRSTMSLSQFNSFRIIREWWDCSIEEDPWFRANRDRLKALELLKQHSILDLGSPPVIQILFGIGPTIPKISTYRLIVHRLFLMEFDPNYEGQDLRLSGAVLQAERERASFHAAVQRLCFPFFPCLGLESNPSAVDRGEVEKRSSKPKLADILDDVLGSCIEACPWLESRRDRTKYPFYLWDLQKKRTVSVHELSQDPEYICISHTWGRWHDPAEEFAPIDNVPWLVPRNSRFNVQDLPEMLEAAFDVEYVWLDLLCIPQNRSELALLEISRQAAIFTMAKTVVAWLWDVRSWSGLSGITEWLAHFCIQNRGDVEEDLPDSPVCQETEMVSKDAPQDHPHTPIGWFTSLWTLQEACLRPDILLLNHDFEVFTVGGAPATLDSLAALFNFAIGQYPHSPYETLINRPRFTQDLEEGTYAELEQLNPIGCIRRRRALERAPENIGSFYEIYDVFLSSGTSRLYSISPTGLLYLGQHRQCTSRRAEAIMSAVGATDWFNTYVAEHHSAPEVDLIHGLYPCSFVNEVARKSGAVFYATVASDLSYLEGVVDASNGAWRPINPLLGIGSLLPFTMTRTILLPQERNSQSWYGHTSISSWHIESDGRVRMPQAGVVATCIAGLSGNDKAYGIEGTEPKIRAAIRIPGVFQTDPQQEVNLLEWVRSFWDSSTFPNYAISVYQQTKKVHWGLILKSVGKEGVLVKIGTFLTGSISAAGVPTN</sequence>
<comment type="caution">
    <text evidence="2">The sequence shown here is derived from an EMBL/GenBank/DDBJ whole genome shotgun (WGS) entry which is preliminary data.</text>
</comment>